<keyword evidence="2 5" id="KW-0808">Transferase</keyword>
<reference evidence="5 6" key="1">
    <citation type="submission" date="2019-09" db="EMBL/GenBank/DDBJ databases">
        <title>Phylogeny of genus Pseudoclavibacter and closely related genus.</title>
        <authorList>
            <person name="Li Y."/>
        </authorList>
    </citation>
    <scope>NUCLEOTIDE SEQUENCE [LARGE SCALE GENOMIC DNA]</scope>
    <source>
        <strain evidence="5 6">KCTC 13959</strain>
    </source>
</reference>
<evidence type="ECO:0000313" key="6">
    <source>
        <dbReference type="Proteomes" id="UP000433493"/>
    </source>
</evidence>
<dbReference type="GO" id="GO:0016757">
    <property type="term" value="F:glycosyltransferase activity"/>
    <property type="evidence" value="ECO:0007669"/>
    <property type="project" value="UniProtKB-KW"/>
</dbReference>
<gene>
    <name evidence="5" type="ORF">F8O05_01080</name>
</gene>
<feature type="domain" description="Glycosyltransferase subfamily 4-like N-terminal" evidence="4">
    <location>
        <begin position="32"/>
        <end position="208"/>
    </location>
</feature>
<dbReference type="InterPro" id="IPR001296">
    <property type="entry name" value="Glyco_trans_1"/>
</dbReference>
<evidence type="ECO:0000259" key="4">
    <source>
        <dbReference type="Pfam" id="PF13439"/>
    </source>
</evidence>
<feature type="domain" description="Glycosyl transferase family 1" evidence="3">
    <location>
        <begin position="221"/>
        <end position="382"/>
    </location>
</feature>
<organism evidence="5 6">
    <name type="scientific">Gulosibacter chungangensis</name>
    <dbReference type="NCBI Taxonomy" id="979746"/>
    <lineage>
        <taxon>Bacteria</taxon>
        <taxon>Bacillati</taxon>
        <taxon>Actinomycetota</taxon>
        <taxon>Actinomycetes</taxon>
        <taxon>Micrococcales</taxon>
        <taxon>Microbacteriaceae</taxon>
        <taxon>Gulosibacter</taxon>
    </lineage>
</organism>
<evidence type="ECO:0000256" key="2">
    <source>
        <dbReference type="ARBA" id="ARBA00022679"/>
    </source>
</evidence>
<name>A0A7J5BF84_9MICO</name>
<dbReference type="SUPFAM" id="SSF53756">
    <property type="entry name" value="UDP-Glycosyltransferase/glycogen phosphorylase"/>
    <property type="match status" value="1"/>
</dbReference>
<evidence type="ECO:0000256" key="1">
    <source>
        <dbReference type="ARBA" id="ARBA00022676"/>
    </source>
</evidence>
<evidence type="ECO:0000313" key="5">
    <source>
        <dbReference type="EMBL" id="KAB1644894.1"/>
    </source>
</evidence>
<keyword evidence="6" id="KW-1185">Reference proteome</keyword>
<dbReference type="Pfam" id="PF13439">
    <property type="entry name" value="Glyco_transf_4"/>
    <property type="match status" value="1"/>
</dbReference>
<sequence>MTLADSAASPLCIAFVVLHTSPIDEPGTKDAGGMNVVVRAQAEELAKLGHRVELITRRQDTTSRALSELAPNLRLHILDAGPAETIEKGDHELYIDEFREQLRPLLEELDVDVIHGEHWFSGIAALPLARELEVPLVQSFHSIAAKDSSPLADGERAESPGRLAGEAMLAKESDALVVISDAERHTAVSRLGANPEHVKIVPPGVDHDLFYPAEHSDANTSRRKRLISAGRLHPLKGFDLIIEALALIDEQIRPLLVIVGSAPPDSTAYETSLHEAVERLGLADDVLFVGPKTRAPLAEELRASDIALMPSHSETFGLVSLESASSGLPVIAYRSGGLQESVLDGVTGLLVDSRDPAEWAATITRLLTDEALTRKLSEQARQHALEMTWQASAEQLLAVYRELTAASFDTVDAAHE</sequence>
<dbReference type="EMBL" id="WBKB01000001">
    <property type="protein sequence ID" value="KAB1644894.1"/>
    <property type="molecule type" value="Genomic_DNA"/>
</dbReference>
<dbReference type="AlphaFoldDB" id="A0A7J5BF84"/>
<dbReference type="PANTHER" id="PTHR12526">
    <property type="entry name" value="GLYCOSYLTRANSFERASE"/>
    <property type="match status" value="1"/>
</dbReference>
<dbReference type="Pfam" id="PF00534">
    <property type="entry name" value="Glycos_transf_1"/>
    <property type="match status" value="1"/>
</dbReference>
<keyword evidence="1" id="KW-0328">Glycosyltransferase</keyword>
<dbReference type="RefSeq" id="WP_158050907.1">
    <property type="nucleotide sequence ID" value="NZ_WBKB01000001.1"/>
</dbReference>
<dbReference type="OrthoDB" id="9810929at2"/>
<dbReference type="PANTHER" id="PTHR12526:SF510">
    <property type="entry name" value="D-INOSITOL 3-PHOSPHATE GLYCOSYLTRANSFERASE"/>
    <property type="match status" value="1"/>
</dbReference>
<comment type="caution">
    <text evidence="5">The sequence shown here is derived from an EMBL/GenBank/DDBJ whole genome shotgun (WGS) entry which is preliminary data.</text>
</comment>
<protein>
    <submittedName>
        <fullName evidence="5">Glycosyltransferase family 1 protein</fullName>
    </submittedName>
</protein>
<dbReference type="Gene3D" id="3.40.50.2000">
    <property type="entry name" value="Glycogen Phosphorylase B"/>
    <property type="match status" value="2"/>
</dbReference>
<accession>A0A7J5BF84</accession>
<dbReference type="Proteomes" id="UP000433493">
    <property type="component" value="Unassembled WGS sequence"/>
</dbReference>
<proteinExistence type="predicted"/>
<dbReference type="InterPro" id="IPR028098">
    <property type="entry name" value="Glyco_trans_4-like_N"/>
</dbReference>
<evidence type="ECO:0000259" key="3">
    <source>
        <dbReference type="Pfam" id="PF00534"/>
    </source>
</evidence>